<evidence type="ECO:0000259" key="1">
    <source>
        <dbReference type="PROSITE" id="PS51082"/>
    </source>
</evidence>
<dbReference type="InterPro" id="IPR003124">
    <property type="entry name" value="WH2_dom"/>
</dbReference>
<feature type="domain" description="WH2" evidence="1">
    <location>
        <begin position="185"/>
        <end position="202"/>
    </location>
</feature>
<dbReference type="AlphaFoldDB" id="A0A370GJD1"/>
<protein>
    <recommendedName>
        <fullName evidence="1">WH2 domain-containing protein</fullName>
    </recommendedName>
</protein>
<evidence type="ECO:0000313" key="3">
    <source>
        <dbReference type="Proteomes" id="UP000254720"/>
    </source>
</evidence>
<reference evidence="2 3" key="1">
    <citation type="submission" date="2018-07" db="EMBL/GenBank/DDBJ databases">
        <title>Genomic Encyclopedia of Type Strains, Phase IV (KMG-IV): sequencing the most valuable type-strain genomes for metagenomic binning, comparative biology and taxonomic classification.</title>
        <authorList>
            <person name="Goeker M."/>
        </authorList>
    </citation>
    <scope>NUCLEOTIDE SEQUENCE [LARGE SCALE GENOMIC DNA]</scope>
    <source>
        <strain evidence="2 3">DSM 16500</strain>
    </source>
</reference>
<dbReference type="GO" id="GO:0003779">
    <property type="term" value="F:actin binding"/>
    <property type="evidence" value="ECO:0007669"/>
    <property type="project" value="InterPro"/>
</dbReference>
<dbReference type="Proteomes" id="UP000254720">
    <property type="component" value="Unassembled WGS sequence"/>
</dbReference>
<accession>A0A370GJD1</accession>
<dbReference type="RefSeq" id="WP_114834328.1">
    <property type="nucleotide sequence ID" value="NZ_QQAX01000010.1"/>
</dbReference>
<gene>
    <name evidence="2" type="ORF">C8D86_11041</name>
</gene>
<name>A0A370GJD1_9COXI</name>
<dbReference type="EMBL" id="QQAX01000010">
    <property type="protein sequence ID" value="RDI43771.1"/>
    <property type="molecule type" value="Genomic_DNA"/>
</dbReference>
<keyword evidence="3" id="KW-1185">Reference proteome</keyword>
<dbReference type="PROSITE" id="PS51082">
    <property type="entry name" value="WH2"/>
    <property type="match status" value="1"/>
</dbReference>
<organism evidence="2 3">
    <name type="scientific">Aquicella lusitana</name>
    <dbReference type="NCBI Taxonomy" id="254246"/>
    <lineage>
        <taxon>Bacteria</taxon>
        <taxon>Pseudomonadati</taxon>
        <taxon>Pseudomonadota</taxon>
        <taxon>Gammaproteobacteria</taxon>
        <taxon>Legionellales</taxon>
        <taxon>Coxiellaceae</taxon>
        <taxon>Aquicella</taxon>
    </lineage>
</organism>
<comment type="caution">
    <text evidence="2">The sequence shown here is derived from an EMBL/GenBank/DDBJ whole genome shotgun (WGS) entry which is preliminary data.</text>
</comment>
<proteinExistence type="predicted"/>
<sequence length="207" mass="24047">MESYFPDQNTLRTNLINIMFDLSGFPTKVEGIVHLQKMGEKKLVELFSIHIGSLNLKKFSQSERLLFIDTAVKSGNLEVVKMAAEKFIKEGYEDDIRIPSKDNPEQPFRPVFWLASIVSRQPGIPAENYRAIEEYLCQKFNIPNTVNINGKNVTRKEYLAGVELWKHSQNVKFLKELGFKKPRYRRHELMDDIEKGVKLKPFDPKSK</sequence>
<evidence type="ECO:0000313" key="2">
    <source>
        <dbReference type="EMBL" id="RDI43771.1"/>
    </source>
</evidence>